<dbReference type="AlphaFoldDB" id="A0A5J4SVZ0"/>
<evidence type="ECO:0000313" key="1">
    <source>
        <dbReference type="EMBL" id="KAA6350147.1"/>
    </source>
</evidence>
<reference evidence="1" key="1">
    <citation type="submission" date="2019-03" db="EMBL/GenBank/DDBJ databases">
        <title>Single cell metagenomics reveals metabolic interactions within the superorganism composed of flagellate Streblomastix strix and complex community of Bacteroidetes bacteria on its surface.</title>
        <authorList>
            <person name="Treitli S.C."/>
            <person name="Kolisko M."/>
            <person name="Husnik F."/>
            <person name="Keeling P."/>
            <person name="Hampl V."/>
        </authorList>
    </citation>
    <scope>NUCLEOTIDE SEQUENCE</scope>
    <source>
        <strain evidence="1">STM</strain>
    </source>
</reference>
<sequence length="106" mass="12711">MAIMLNNETKATIARVTGIKYDEIISMDIEELQKKIEKKTGKKLVFDLNPDERLPKSRGSVYIHLNRLFSFNTNKLFNQYCKYKEKYYYHQINYPICYRTRSALLF</sequence>
<organism evidence="1">
    <name type="scientific">termite gut metagenome</name>
    <dbReference type="NCBI Taxonomy" id="433724"/>
    <lineage>
        <taxon>unclassified sequences</taxon>
        <taxon>metagenomes</taxon>
        <taxon>organismal metagenomes</taxon>
    </lineage>
</organism>
<proteinExistence type="predicted"/>
<comment type="caution">
    <text evidence="1">The sequence shown here is derived from an EMBL/GenBank/DDBJ whole genome shotgun (WGS) entry which is preliminary data.</text>
</comment>
<name>A0A5J4SVZ0_9ZZZZ</name>
<gene>
    <name evidence="1" type="ORF">EZS27_002413</name>
</gene>
<dbReference type="EMBL" id="SNRY01000032">
    <property type="protein sequence ID" value="KAA6350147.1"/>
    <property type="molecule type" value="Genomic_DNA"/>
</dbReference>
<protein>
    <submittedName>
        <fullName evidence="1">Uncharacterized protein</fullName>
    </submittedName>
</protein>
<accession>A0A5J4SVZ0</accession>